<sequence>LLAVHPRAVGRGARIVDEAHWQGLPDGHTRATTTDPGDRGTRTTGPARSADTEPGGLVSLLARTRAAHVHVGTRPLALYDQITGTRPFTPAPIDPKDMR</sequence>
<gene>
    <name evidence="2" type="ORF">VXC91_45915</name>
</gene>
<dbReference type="EMBL" id="JAYWVC010000606">
    <property type="protein sequence ID" value="MED7828964.1"/>
    <property type="molecule type" value="Genomic_DNA"/>
</dbReference>
<keyword evidence="3" id="KW-1185">Reference proteome</keyword>
<reference evidence="2" key="1">
    <citation type="submission" date="2024-01" db="EMBL/GenBank/DDBJ databases">
        <title>First draft genome sequence data of TA4-1, the type strain of Gram-positive actinobacterium Streptomyces chiangmaiensis.</title>
        <authorList>
            <person name="Yasawong M."/>
            <person name="Nantapong N."/>
        </authorList>
    </citation>
    <scope>NUCLEOTIDE SEQUENCE</scope>
    <source>
        <strain evidence="2">TA4-1</strain>
    </source>
</reference>
<organism evidence="2 3">
    <name type="scientific">Streptomyces chiangmaiensis</name>
    <dbReference type="NCBI Taxonomy" id="766497"/>
    <lineage>
        <taxon>Bacteria</taxon>
        <taxon>Bacillati</taxon>
        <taxon>Actinomycetota</taxon>
        <taxon>Actinomycetes</taxon>
        <taxon>Kitasatosporales</taxon>
        <taxon>Streptomycetaceae</taxon>
        <taxon>Streptomyces</taxon>
    </lineage>
</organism>
<proteinExistence type="predicted"/>
<comment type="caution">
    <text evidence="2">The sequence shown here is derived from an EMBL/GenBank/DDBJ whole genome shotgun (WGS) entry which is preliminary data.</text>
</comment>
<evidence type="ECO:0000313" key="3">
    <source>
        <dbReference type="Proteomes" id="UP001333996"/>
    </source>
</evidence>
<feature type="region of interest" description="Disordered" evidence="1">
    <location>
        <begin position="20"/>
        <end position="54"/>
    </location>
</feature>
<dbReference type="Proteomes" id="UP001333996">
    <property type="component" value="Unassembled WGS sequence"/>
</dbReference>
<accession>A0ABU7FYH0</accession>
<name>A0ABU7FYH0_9ACTN</name>
<evidence type="ECO:0000256" key="1">
    <source>
        <dbReference type="SAM" id="MobiDB-lite"/>
    </source>
</evidence>
<feature type="non-terminal residue" evidence="2">
    <location>
        <position position="1"/>
    </location>
</feature>
<evidence type="ECO:0000313" key="2">
    <source>
        <dbReference type="EMBL" id="MED7828964.1"/>
    </source>
</evidence>
<protein>
    <submittedName>
        <fullName evidence="2">IS21 family transposase</fullName>
    </submittedName>
</protein>